<gene>
    <name evidence="1" type="ORF">BME96_16695</name>
</gene>
<protein>
    <submittedName>
        <fullName evidence="1">Uncharacterized protein</fullName>
    </submittedName>
</protein>
<dbReference type="InterPro" id="IPR047705">
    <property type="entry name" value="AimR-like"/>
</dbReference>
<dbReference type="AlphaFoldDB" id="A0AAC9J1I9"/>
<dbReference type="KEGG" id="vhl:BME96_16695"/>
<organism evidence="1 2">
    <name type="scientific">Virgibacillus halodenitrificans</name>
    <name type="common">Bacillus halodenitrificans</name>
    <dbReference type="NCBI Taxonomy" id="1482"/>
    <lineage>
        <taxon>Bacteria</taxon>
        <taxon>Bacillati</taxon>
        <taxon>Bacillota</taxon>
        <taxon>Bacilli</taxon>
        <taxon>Bacillales</taxon>
        <taxon>Bacillaceae</taxon>
        <taxon>Virgibacillus</taxon>
    </lineage>
</organism>
<dbReference type="Pfam" id="PF22871">
    <property type="entry name" value="AimR"/>
    <property type="match status" value="1"/>
</dbReference>
<name>A0AAC9J1I9_VIRHA</name>
<reference evidence="1 2" key="1">
    <citation type="submission" date="2016-11" db="EMBL/GenBank/DDBJ databases">
        <title>Complete genome sequencing of Virgibacillus halodenitrificans PDB-F2.</title>
        <authorList>
            <person name="Sun Z."/>
            <person name="Zhou Y."/>
            <person name="Li H."/>
        </authorList>
    </citation>
    <scope>NUCLEOTIDE SEQUENCE [LARGE SCALE GENOMIC DNA]</scope>
    <source>
        <strain evidence="1 2">PDB-F2</strain>
    </source>
</reference>
<accession>A0AAC9J1I9</accession>
<evidence type="ECO:0000313" key="1">
    <source>
        <dbReference type="EMBL" id="APC49726.1"/>
    </source>
</evidence>
<evidence type="ECO:0000313" key="2">
    <source>
        <dbReference type="Proteomes" id="UP000182945"/>
    </source>
</evidence>
<sequence length="351" mass="42023">MSRYERSFHMFNSKVELSGLDQLSLSQLMGVLYQKYKDEMITKKRIKEICLQTNSPELQKTGMEFLYMNGFYTELETLILKNHQSSYTSNRKWALVYQYTLERRKKQTPPRELLGRLNFIRTKEPELTCLVELLRVTLHYDLQEYSKLGNFLYNQPQLFNEVEDNVLRNYFHVRLYQILLTYYTLRDQVIMARKFGYRLLNQSTNAMTKIGTHIKLGLTYTFDSYTQGMYHFHQALELAKHHHIEKYDYLILQRNIPFLAAHWNRVDNIYTKDKSEQAHIEIAKGNNQNAIEILEELPLNSPFQLYYMGRAKQDKQLLLKSYREFIEKRSDHFFSKLPLAALKKMNSKEEI</sequence>
<dbReference type="EMBL" id="CP017962">
    <property type="protein sequence ID" value="APC49726.1"/>
    <property type="molecule type" value="Genomic_DNA"/>
</dbReference>
<dbReference type="Proteomes" id="UP000182945">
    <property type="component" value="Chromosome"/>
</dbReference>
<proteinExistence type="predicted"/>
<dbReference type="NCBIfam" id="NF038310">
    <property type="entry name" value="lysogeny_AimR"/>
    <property type="match status" value="1"/>
</dbReference>